<name>G8FS80_9CAUD</name>
<proteinExistence type="predicted"/>
<dbReference type="KEGG" id="vg:11447663"/>
<protein>
    <submittedName>
        <fullName evidence="1">Uncharacterized protein</fullName>
    </submittedName>
</protein>
<dbReference type="GeneID" id="11447663"/>
<keyword evidence="2" id="KW-1185">Reference proteome</keyword>
<dbReference type="Proteomes" id="UP000005878">
    <property type="component" value="Segment"/>
</dbReference>
<sequence length="89" mass="9335">MKKLASVVVACAALVVAPVAAPAQASSHTVALPCVGAQIDNDGTRFMHEDESPYVSPFGAELIAYSDGTAWYADATRTNGTCWFWSVGL</sequence>
<reference evidence="1 2" key="1">
    <citation type="journal article" date="2011" name="Appl. Environ. Microbiol.">
        <title>Prevention of Gordonia and Nocardia Stabilized Foam Formation by Using Bacteriophage GTE7.</title>
        <authorList>
            <person name="Petrovski S."/>
            <person name="Seviour R.J."/>
            <person name="Tillett D."/>
        </authorList>
    </citation>
    <scope>NUCLEOTIDE SEQUENCE [LARGE SCALE GENOMIC DNA]</scope>
</reference>
<evidence type="ECO:0000313" key="1">
    <source>
        <dbReference type="EMBL" id="AER26630.1"/>
    </source>
</evidence>
<organism evidence="1 2">
    <name type="scientific">Gordonia phage GTE7</name>
    <dbReference type="NCBI Taxonomy" id="1100814"/>
    <lineage>
        <taxon>Viruses</taxon>
        <taxon>Duplodnaviria</taxon>
        <taxon>Heunggongvirae</taxon>
        <taxon>Uroviricota</taxon>
        <taxon>Caudoviricetes</taxon>
        <taxon>Getseptimavirus</taxon>
        <taxon>Getseptimavirus GTE7</taxon>
    </lineage>
</organism>
<dbReference type="RefSeq" id="YP_004934788.1">
    <property type="nucleotide sequence ID" value="NC_016166.1"/>
</dbReference>
<evidence type="ECO:0000313" key="2">
    <source>
        <dbReference type="Proteomes" id="UP000005878"/>
    </source>
</evidence>
<accession>G8FS80</accession>
<dbReference type="EMBL" id="JN035618">
    <property type="protein sequence ID" value="AER26630.1"/>
    <property type="molecule type" value="Genomic_DNA"/>
</dbReference>